<accession>A0ABU2JVF8</accession>
<evidence type="ECO:0000313" key="5">
    <source>
        <dbReference type="EMBL" id="MDT0268746.1"/>
    </source>
</evidence>
<dbReference type="RefSeq" id="WP_311668828.1">
    <property type="nucleotide sequence ID" value="NZ_JAVREO010000012.1"/>
</dbReference>
<protein>
    <submittedName>
        <fullName evidence="5">Nitroreductase/quinone reductase family protein</fullName>
    </submittedName>
</protein>
<feature type="compositionally biased region" description="Basic and acidic residues" evidence="3">
    <location>
        <begin position="231"/>
        <end position="246"/>
    </location>
</feature>
<dbReference type="Pfam" id="PF02517">
    <property type="entry name" value="Rce1-like"/>
    <property type="match status" value="1"/>
</dbReference>
<feature type="region of interest" description="Disordered" evidence="3">
    <location>
        <begin position="211"/>
        <end position="254"/>
    </location>
</feature>
<dbReference type="InterPro" id="IPR012349">
    <property type="entry name" value="Split_barrel_FMN-bd"/>
</dbReference>
<evidence type="ECO:0000256" key="2">
    <source>
        <dbReference type="ARBA" id="ARBA00049106"/>
    </source>
</evidence>
<dbReference type="Pfam" id="PF04075">
    <property type="entry name" value="F420H2_quin_red"/>
    <property type="match status" value="1"/>
</dbReference>
<dbReference type="NCBIfam" id="TIGR00026">
    <property type="entry name" value="hi_GC_TIGR00026"/>
    <property type="match status" value="1"/>
</dbReference>
<dbReference type="PANTHER" id="PTHR39428">
    <property type="entry name" value="F420H(2)-DEPENDENT QUINONE REDUCTASE RV1261C"/>
    <property type="match status" value="1"/>
</dbReference>
<reference evidence="6" key="1">
    <citation type="submission" date="2023-07" db="EMBL/GenBank/DDBJ databases">
        <title>30 novel species of actinomycetes from the DSMZ collection.</title>
        <authorList>
            <person name="Nouioui I."/>
        </authorList>
    </citation>
    <scope>NUCLEOTIDE SEQUENCE [LARGE SCALE GENOMIC DNA]</scope>
    <source>
        <strain evidence="6">DSM 44915</strain>
    </source>
</reference>
<dbReference type="PANTHER" id="PTHR39428:SF3">
    <property type="entry name" value="DEAZAFLAVIN-DEPENDENT NITROREDUCTASE"/>
    <property type="match status" value="1"/>
</dbReference>
<keyword evidence="6" id="KW-1185">Reference proteome</keyword>
<sequence length="402" mass="43158">MPRSSTRAFLASALPVVGVPLAAAGMAAAFRGAERAHWRRLALTHGTLGLAALAVGRPATSGRLTGRDVRVALSVGAGLVAAGTLADAASRRVAPRLGRDAETLSGLATAIGPARMCACLALVIAPGEELFWRGVVQDRLAERYGPHRAALLVSAVYGLAHVPTGNAAVTGAATAMGTTLAFQRANGASLERLALTHACWVVPTLLTQRLRASRATETPRDPSEPQKAGRGQREWGKTHDGKHGENEMTAPPHGRRVTRFGRFAQQVNNAAHVALYERTGGRLGKRMLGHQVGILTTSQRGNGEPYAVPVFTFRDGDDVLIVASYRGSAEHPRWFRNLVADPDATLRVGDRSWPVRARVLAGDERAAAWRWLVRSFQGYATYQRRTERELPVIRLTPRPEAA</sequence>
<dbReference type="Gene3D" id="2.30.110.10">
    <property type="entry name" value="Electron Transport, Fmn-binding Protein, Chain A"/>
    <property type="match status" value="1"/>
</dbReference>
<name>A0ABU2JVF8_9ACTN</name>
<feature type="domain" description="CAAX prenyl protease 2/Lysostaphin resistance protein A-like" evidence="4">
    <location>
        <begin position="116"/>
        <end position="200"/>
    </location>
</feature>
<dbReference type="EMBL" id="JAVREO010000012">
    <property type="protein sequence ID" value="MDT0268746.1"/>
    <property type="molecule type" value="Genomic_DNA"/>
</dbReference>
<dbReference type="InterPro" id="IPR003675">
    <property type="entry name" value="Rce1/LyrA-like_dom"/>
</dbReference>
<comment type="similarity">
    <text evidence="1">Belongs to the F420H(2)-dependent quinone reductase family.</text>
</comment>
<evidence type="ECO:0000259" key="4">
    <source>
        <dbReference type="Pfam" id="PF02517"/>
    </source>
</evidence>
<comment type="catalytic activity">
    <reaction evidence="2">
        <text>oxidized coenzyme F420-(gamma-L-Glu)(n) + a quinol + H(+) = reduced coenzyme F420-(gamma-L-Glu)(n) + a quinone</text>
        <dbReference type="Rhea" id="RHEA:39663"/>
        <dbReference type="Rhea" id="RHEA-COMP:12939"/>
        <dbReference type="Rhea" id="RHEA-COMP:14378"/>
        <dbReference type="ChEBI" id="CHEBI:15378"/>
        <dbReference type="ChEBI" id="CHEBI:24646"/>
        <dbReference type="ChEBI" id="CHEBI:132124"/>
        <dbReference type="ChEBI" id="CHEBI:133980"/>
        <dbReference type="ChEBI" id="CHEBI:139511"/>
    </reaction>
</comment>
<evidence type="ECO:0000313" key="6">
    <source>
        <dbReference type="Proteomes" id="UP001183410"/>
    </source>
</evidence>
<dbReference type="Proteomes" id="UP001183410">
    <property type="component" value="Unassembled WGS sequence"/>
</dbReference>
<gene>
    <name evidence="5" type="ORF">RM844_20885</name>
</gene>
<evidence type="ECO:0000256" key="3">
    <source>
        <dbReference type="SAM" id="MobiDB-lite"/>
    </source>
</evidence>
<comment type="caution">
    <text evidence="5">The sequence shown here is derived from an EMBL/GenBank/DDBJ whole genome shotgun (WGS) entry which is preliminary data.</text>
</comment>
<dbReference type="InterPro" id="IPR004378">
    <property type="entry name" value="F420H2_quin_Rdtase"/>
</dbReference>
<organism evidence="5 6">
    <name type="scientific">Streptomyces chisholmiae</name>
    <dbReference type="NCBI Taxonomy" id="3075540"/>
    <lineage>
        <taxon>Bacteria</taxon>
        <taxon>Bacillati</taxon>
        <taxon>Actinomycetota</taxon>
        <taxon>Actinomycetes</taxon>
        <taxon>Kitasatosporales</taxon>
        <taxon>Streptomycetaceae</taxon>
        <taxon>Streptomyces</taxon>
    </lineage>
</organism>
<evidence type="ECO:0000256" key="1">
    <source>
        <dbReference type="ARBA" id="ARBA00008710"/>
    </source>
</evidence>
<dbReference type="SUPFAM" id="SSF50475">
    <property type="entry name" value="FMN-binding split barrel"/>
    <property type="match status" value="1"/>
</dbReference>
<proteinExistence type="inferred from homology"/>